<evidence type="ECO:0000256" key="9">
    <source>
        <dbReference type="ARBA" id="ARBA00023125"/>
    </source>
</evidence>
<evidence type="ECO:0000256" key="2">
    <source>
        <dbReference type="ARBA" id="ARBA00004123"/>
    </source>
</evidence>
<feature type="domain" description="C2H2-type" evidence="13">
    <location>
        <begin position="433"/>
        <end position="460"/>
    </location>
</feature>
<comment type="similarity">
    <text evidence="3">Belongs to the krueppel C2H2-type zinc-finger protein family.</text>
</comment>
<keyword evidence="11" id="KW-0539">Nucleus</keyword>
<dbReference type="GeneTree" id="ENSGT00980000198710"/>
<dbReference type="PROSITE" id="PS50157">
    <property type="entry name" value="ZINC_FINGER_C2H2_2"/>
    <property type="match status" value="9"/>
</dbReference>
<sequence length="512" mass="57810">MGNEDTDPWNERFLQLTLEIIYLLTGEGYIVMKKSGDGMPLPQNCTDCMLGGACRRHVTPPTVGGAPRKENDKKILELISNIMHLLTGEVLEYLKRDKALYWERIKEDHRQLRPLDGEYEDKREIPADLGGTLCYNNEPSKIGAEGADFCADGNPTNPEISQMGQPPPANGIKEEGENQSDCSINPLTGQIQGTDTPCSLNNSLADNYVSNYNEEKCLLFERGDHTYCSRNPLTQQTEEANNHIMAVIVSNGSKGASLPSPPAVYNCNECAKGFPRKRSLVRHQRTHTGEKPYFCSECGKCFTQRSYLHIHQRSHTGNDLFSCPECGKCFTLLKTLHVHQRIHTGEKPFSCPECDASFSRRPQLIAHQRRHSGENLFICFECGKCFRSRSILNEHQRIHTGEKPFTCSECGRSFTQRSSLIVHRQSHSARKPFPCSECGKCFTMRAYLAAHLQSHTGEKPFSCSECGKCFTRRSNLNVHHRTHTGEKPFSCSECGKLFTRRSNLILHHKLHM</sequence>
<feature type="domain" description="C2H2-type" evidence="13">
    <location>
        <begin position="377"/>
        <end position="404"/>
    </location>
</feature>
<feature type="domain" description="C2H2-type" evidence="13">
    <location>
        <begin position="349"/>
        <end position="376"/>
    </location>
</feature>
<dbReference type="SMART" id="SM00355">
    <property type="entry name" value="ZnF_C2H2"/>
    <property type="match status" value="9"/>
</dbReference>
<dbReference type="InParanoid" id="A0A6I8Q039"/>
<dbReference type="GO" id="GO:0003677">
    <property type="term" value="F:DNA binding"/>
    <property type="evidence" value="ECO:0007669"/>
    <property type="project" value="UniProtKB-KW"/>
</dbReference>
<keyword evidence="4" id="KW-0479">Metal-binding</keyword>
<dbReference type="FunFam" id="3.30.160.60:FF:000939">
    <property type="entry name" value="zinc finger protein 8 isoform X1"/>
    <property type="match status" value="1"/>
</dbReference>
<keyword evidence="5" id="KW-0677">Repeat</keyword>
<keyword evidence="10" id="KW-0804">Transcription</keyword>
<feature type="domain" description="C2H2-type" evidence="13">
    <location>
        <begin position="321"/>
        <end position="348"/>
    </location>
</feature>
<dbReference type="FunFam" id="3.30.160.60:FF:001480">
    <property type="entry name" value="Si:cabz01071911.3"/>
    <property type="match status" value="1"/>
</dbReference>
<dbReference type="InterPro" id="IPR036236">
    <property type="entry name" value="Znf_C2H2_sf"/>
</dbReference>
<evidence type="ECO:0000259" key="13">
    <source>
        <dbReference type="PROSITE" id="PS50157"/>
    </source>
</evidence>
<feature type="domain" description="C2H2-type" evidence="13">
    <location>
        <begin position="293"/>
        <end position="320"/>
    </location>
</feature>
<evidence type="ECO:0000256" key="6">
    <source>
        <dbReference type="ARBA" id="ARBA00022771"/>
    </source>
</evidence>
<evidence type="ECO:0000256" key="3">
    <source>
        <dbReference type="ARBA" id="ARBA00006991"/>
    </source>
</evidence>
<dbReference type="PROSITE" id="PS00028">
    <property type="entry name" value="ZINC_FINGER_C2H2_1"/>
    <property type="match status" value="9"/>
</dbReference>
<evidence type="ECO:0000256" key="10">
    <source>
        <dbReference type="ARBA" id="ARBA00023163"/>
    </source>
</evidence>
<dbReference type="FunFam" id="3.30.160.60:FF:000478">
    <property type="entry name" value="Zinc finger protein 133"/>
    <property type="match status" value="1"/>
</dbReference>
<dbReference type="PANTHER" id="PTHR24399:SF76">
    <property type="entry name" value="GASTRULA ZINC FINGER PROTEIN XLCGF46.1 ISOFORM X1"/>
    <property type="match status" value="1"/>
</dbReference>
<feature type="domain" description="C2H2-type" evidence="13">
    <location>
        <begin position="489"/>
        <end position="512"/>
    </location>
</feature>
<evidence type="ECO:0000256" key="7">
    <source>
        <dbReference type="ARBA" id="ARBA00022833"/>
    </source>
</evidence>
<feature type="domain" description="C2H2-type" evidence="13">
    <location>
        <begin position="265"/>
        <end position="292"/>
    </location>
</feature>
<reference evidence="14" key="1">
    <citation type="journal article" date="2010" name="Science">
        <title>The genome of the Western clawed frog Xenopus tropicalis.</title>
        <authorList>
            <person name="Hellsten U."/>
            <person name="Harland R.M."/>
            <person name="Gilchrist M.J."/>
            <person name="Hendrix D."/>
            <person name="Jurka J."/>
            <person name="Kapitonov V."/>
            <person name="Ovcharenko I."/>
            <person name="Putnam N.H."/>
            <person name="Shu S."/>
            <person name="Taher L."/>
            <person name="Blitz I.L."/>
            <person name="Blumberg B."/>
            <person name="Dichmann D.S."/>
            <person name="Dubchak I."/>
            <person name="Amaya E."/>
            <person name="Detter J.C."/>
            <person name="Fletcher R."/>
            <person name="Gerhard D.S."/>
            <person name="Goodstein D."/>
            <person name="Graves T."/>
            <person name="Grigoriev I.V."/>
            <person name="Grimwood J."/>
            <person name="Kawashima T."/>
            <person name="Lindquist E."/>
            <person name="Lucas S.M."/>
            <person name="Mead P.E."/>
            <person name="Mitros T."/>
            <person name="Ogino H."/>
            <person name="Ohta Y."/>
            <person name="Poliakov A.V."/>
            <person name="Pollet N."/>
            <person name="Robert J."/>
            <person name="Salamov A."/>
            <person name="Sater A.K."/>
            <person name="Schmutz J."/>
            <person name="Terry A."/>
            <person name="Vize P.D."/>
            <person name="Warren W.C."/>
            <person name="Wells D."/>
            <person name="Wills A."/>
            <person name="Wilson R.K."/>
            <person name="Zimmerman L.B."/>
            <person name="Zorn A.M."/>
            <person name="Grainger R."/>
            <person name="Grammer T."/>
            <person name="Khokha M.K."/>
            <person name="Richardson P.M."/>
            <person name="Rokhsar D.S."/>
        </authorList>
    </citation>
    <scope>NUCLEOTIDE SEQUENCE [LARGE SCALE GENOMIC DNA]</scope>
    <source>
        <strain evidence="14">Nigerian</strain>
    </source>
</reference>
<evidence type="ECO:0000256" key="11">
    <source>
        <dbReference type="ARBA" id="ARBA00023242"/>
    </source>
</evidence>
<evidence type="ECO:0000256" key="12">
    <source>
        <dbReference type="PROSITE-ProRule" id="PRU00042"/>
    </source>
</evidence>
<evidence type="ECO:0000256" key="5">
    <source>
        <dbReference type="ARBA" id="ARBA00022737"/>
    </source>
</evidence>
<dbReference type="Ensembl" id="ENSXETT00000066143">
    <property type="protein sequence ID" value="ENSXETP00000062174"/>
    <property type="gene ID" value="ENSXETG00000044553"/>
</dbReference>
<dbReference type="GO" id="GO:0005634">
    <property type="term" value="C:nucleus"/>
    <property type="evidence" value="ECO:0007669"/>
    <property type="project" value="UniProtKB-SubCell"/>
</dbReference>
<dbReference type="GO" id="GO:0008270">
    <property type="term" value="F:zinc ion binding"/>
    <property type="evidence" value="ECO:0007669"/>
    <property type="project" value="UniProtKB-KW"/>
</dbReference>
<evidence type="ECO:0000256" key="1">
    <source>
        <dbReference type="ARBA" id="ARBA00003767"/>
    </source>
</evidence>
<dbReference type="Gene3D" id="3.30.160.60">
    <property type="entry name" value="Classic Zinc Finger"/>
    <property type="match status" value="9"/>
</dbReference>
<keyword evidence="9" id="KW-0238">DNA-binding</keyword>
<keyword evidence="7" id="KW-0862">Zinc</keyword>
<keyword evidence="6 12" id="KW-0863">Zinc-finger</keyword>
<evidence type="ECO:0000313" key="14">
    <source>
        <dbReference type="Ensembl" id="ENSXETP00000062174"/>
    </source>
</evidence>
<dbReference type="AlphaFoldDB" id="A0A6I8Q039"/>
<dbReference type="SUPFAM" id="SSF57667">
    <property type="entry name" value="beta-beta-alpha zinc fingers"/>
    <property type="match status" value="5"/>
</dbReference>
<keyword evidence="8" id="KW-0805">Transcription regulation</keyword>
<dbReference type="FunFam" id="3.30.160.60:FF:000912">
    <property type="entry name" value="Zinc finger protein 660"/>
    <property type="match status" value="1"/>
</dbReference>
<accession>A0A6I8Q039</accession>
<evidence type="ECO:0000256" key="4">
    <source>
        <dbReference type="ARBA" id="ARBA00022723"/>
    </source>
</evidence>
<comment type="subcellular location">
    <subcellularLocation>
        <location evidence="2">Nucleus</location>
    </subcellularLocation>
</comment>
<evidence type="ECO:0000256" key="8">
    <source>
        <dbReference type="ARBA" id="ARBA00023015"/>
    </source>
</evidence>
<dbReference type="InterPro" id="IPR013087">
    <property type="entry name" value="Znf_C2H2_type"/>
</dbReference>
<dbReference type="Pfam" id="PF00096">
    <property type="entry name" value="zf-C2H2"/>
    <property type="match status" value="9"/>
</dbReference>
<reference evidence="14" key="2">
    <citation type="submission" date="2020-05" db="UniProtKB">
        <authorList>
            <consortium name="Ensembl"/>
        </authorList>
    </citation>
    <scope>IDENTIFICATION</scope>
</reference>
<dbReference type="GO" id="GO:0045596">
    <property type="term" value="P:negative regulation of cell differentiation"/>
    <property type="evidence" value="ECO:0007669"/>
    <property type="project" value="UniProtKB-ARBA"/>
</dbReference>
<dbReference type="FunFam" id="3.30.160.60:FF:002343">
    <property type="entry name" value="Zinc finger protein 33A"/>
    <property type="match status" value="2"/>
</dbReference>
<dbReference type="PANTHER" id="PTHR24399">
    <property type="entry name" value="ZINC FINGER AND BTB DOMAIN-CONTAINING"/>
    <property type="match status" value="1"/>
</dbReference>
<dbReference type="FunFam" id="3.30.160.60:FF:002063">
    <property type="entry name" value="RB associated KRAB zinc finger"/>
    <property type="match status" value="1"/>
</dbReference>
<organism evidence="14">
    <name type="scientific">Xenopus tropicalis</name>
    <name type="common">Western clawed frog</name>
    <name type="synonym">Silurana tropicalis</name>
    <dbReference type="NCBI Taxonomy" id="8364"/>
    <lineage>
        <taxon>Eukaryota</taxon>
        <taxon>Metazoa</taxon>
        <taxon>Chordata</taxon>
        <taxon>Craniata</taxon>
        <taxon>Vertebrata</taxon>
        <taxon>Euteleostomi</taxon>
        <taxon>Amphibia</taxon>
        <taxon>Batrachia</taxon>
        <taxon>Anura</taxon>
        <taxon>Pipoidea</taxon>
        <taxon>Pipidae</taxon>
        <taxon>Xenopodinae</taxon>
        <taxon>Xenopus</taxon>
        <taxon>Silurana</taxon>
    </lineage>
</organism>
<protein>
    <recommendedName>
        <fullName evidence="13">C2H2-type domain-containing protein</fullName>
    </recommendedName>
</protein>
<name>A0A6I8Q039_XENTR</name>
<dbReference type="FunFam" id="3.30.160.60:FF:003080">
    <property type="entry name" value="Uncharacterized protein"/>
    <property type="match status" value="1"/>
</dbReference>
<feature type="domain" description="C2H2-type" evidence="13">
    <location>
        <begin position="461"/>
        <end position="488"/>
    </location>
</feature>
<proteinExistence type="inferred from homology"/>
<feature type="domain" description="C2H2-type" evidence="13">
    <location>
        <begin position="405"/>
        <end position="432"/>
    </location>
</feature>
<dbReference type="FunFam" id="3.30.160.60:FF:001498">
    <property type="entry name" value="Zinc finger protein 404"/>
    <property type="match status" value="1"/>
</dbReference>
<comment type="function">
    <text evidence="1">May be involved in transcriptional regulation.</text>
</comment>